<dbReference type="InterPro" id="IPR047817">
    <property type="entry name" value="ABC2_TM_bact-type"/>
</dbReference>
<evidence type="ECO:0000313" key="7">
    <source>
        <dbReference type="EMBL" id="MEF3365941.1"/>
    </source>
</evidence>
<organism evidence="7 8">
    <name type="scientific">Methylocystis borbori</name>
    <dbReference type="NCBI Taxonomy" id="3118750"/>
    <lineage>
        <taxon>Bacteria</taxon>
        <taxon>Pseudomonadati</taxon>
        <taxon>Pseudomonadota</taxon>
        <taxon>Alphaproteobacteria</taxon>
        <taxon>Hyphomicrobiales</taxon>
        <taxon>Methylocystaceae</taxon>
        <taxon>Methylocystis</taxon>
    </lineage>
</organism>
<dbReference type="EMBL" id="JAZHYN010000010">
    <property type="protein sequence ID" value="MEF3365941.1"/>
    <property type="molecule type" value="Genomic_DNA"/>
</dbReference>
<dbReference type="PROSITE" id="PS51012">
    <property type="entry name" value="ABC_TM2"/>
    <property type="match status" value="1"/>
</dbReference>
<keyword evidence="3 5" id="KW-1133">Transmembrane helix</keyword>
<dbReference type="PANTHER" id="PTHR43027:SF1">
    <property type="entry name" value="DOXORUBICIN RESISTANCE ABC TRANSPORTER PERMEASE PROTEIN DRRC-RELATED"/>
    <property type="match status" value="1"/>
</dbReference>
<dbReference type="InterPro" id="IPR052902">
    <property type="entry name" value="ABC-2_transporter"/>
</dbReference>
<evidence type="ECO:0000256" key="2">
    <source>
        <dbReference type="ARBA" id="ARBA00022692"/>
    </source>
</evidence>
<feature type="transmembrane region" description="Helical" evidence="5">
    <location>
        <begin position="64"/>
        <end position="88"/>
    </location>
</feature>
<dbReference type="RefSeq" id="WP_332080892.1">
    <property type="nucleotide sequence ID" value="NZ_JAZHYN010000010.1"/>
</dbReference>
<feature type="transmembrane region" description="Helical" evidence="5">
    <location>
        <begin position="233"/>
        <end position="256"/>
    </location>
</feature>
<comment type="caution">
    <text evidence="7">The sequence shown here is derived from an EMBL/GenBank/DDBJ whole genome shotgun (WGS) entry which is preliminary data.</text>
</comment>
<gene>
    <name evidence="7" type="ORF">V3H18_05270</name>
</gene>
<comment type="subcellular location">
    <subcellularLocation>
        <location evidence="5">Cell inner membrane</location>
        <topology evidence="5">Multi-pass membrane protein</topology>
    </subcellularLocation>
    <subcellularLocation>
        <location evidence="1">Membrane</location>
        <topology evidence="1">Multi-pass membrane protein</topology>
    </subcellularLocation>
</comment>
<evidence type="ECO:0000313" key="8">
    <source>
        <dbReference type="Proteomes" id="UP001350748"/>
    </source>
</evidence>
<evidence type="ECO:0000256" key="4">
    <source>
        <dbReference type="ARBA" id="ARBA00023136"/>
    </source>
</evidence>
<keyword evidence="2 5" id="KW-0812">Transmembrane</keyword>
<accession>A0ABU7XEY4</accession>
<evidence type="ECO:0000256" key="1">
    <source>
        <dbReference type="ARBA" id="ARBA00004141"/>
    </source>
</evidence>
<dbReference type="InterPro" id="IPR013525">
    <property type="entry name" value="ABC2_TM"/>
</dbReference>
<protein>
    <recommendedName>
        <fullName evidence="5">Transport permease protein</fullName>
    </recommendedName>
</protein>
<comment type="similarity">
    <text evidence="5">Belongs to the ABC-2 integral membrane protein family.</text>
</comment>
<evidence type="ECO:0000256" key="3">
    <source>
        <dbReference type="ARBA" id="ARBA00022989"/>
    </source>
</evidence>
<keyword evidence="5" id="KW-0813">Transport</keyword>
<evidence type="ECO:0000259" key="6">
    <source>
        <dbReference type="PROSITE" id="PS51012"/>
    </source>
</evidence>
<feature type="domain" description="ABC transmembrane type-2" evidence="6">
    <location>
        <begin position="24"/>
        <end position="255"/>
    </location>
</feature>
<dbReference type="Proteomes" id="UP001350748">
    <property type="component" value="Unassembled WGS sequence"/>
</dbReference>
<feature type="transmembrane region" description="Helical" evidence="5">
    <location>
        <begin position="109"/>
        <end position="135"/>
    </location>
</feature>
<comment type="caution">
    <text evidence="5">Lacks conserved residue(s) required for the propagation of feature annotation.</text>
</comment>
<proteinExistence type="inferred from homology"/>
<dbReference type="Pfam" id="PF01061">
    <property type="entry name" value="ABC2_membrane"/>
    <property type="match status" value="1"/>
</dbReference>
<name>A0ABU7XEY4_9HYPH</name>
<evidence type="ECO:0000256" key="5">
    <source>
        <dbReference type="RuleBase" id="RU361157"/>
    </source>
</evidence>
<keyword evidence="5" id="KW-1003">Cell membrane</keyword>
<feature type="transmembrane region" description="Helical" evidence="5">
    <location>
        <begin position="141"/>
        <end position="170"/>
    </location>
</feature>
<reference evidence="7 8" key="1">
    <citation type="submission" date="2024-02" db="EMBL/GenBank/DDBJ databases">
        <authorList>
            <person name="Grouzdev D."/>
        </authorList>
    </citation>
    <scope>NUCLEOTIDE SEQUENCE [LARGE SCALE GENOMIC DNA]</scope>
    <source>
        <strain evidence="7 8">9N</strain>
    </source>
</reference>
<feature type="transmembrane region" description="Helical" evidence="5">
    <location>
        <begin position="179"/>
        <end position="197"/>
    </location>
</feature>
<keyword evidence="4 5" id="KW-0472">Membrane</keyword>
<keyword evidence="8" id="KW-1185">Reference proteome</keyword>
<dbReference type="PANTHER" id="PTHR43027">
    <property type="entry name" value="DOXORUBICIN RESISTANCE ABC TRANSPORTER PERMEASE PROTEIN DRRC-RELATED"/>
    <property type="match status" value="1"/>
</dbReference>
<sequence>MSLSFKRVGAMMLRYSYLLRASRTRILDMIYWPTVQLLTWGFLQTYLVRGGALAEPGGATQAAGTLIGAILLWDILLRGQQGFCFSFIEEMWSRNLPNILMSPLRPVEFVASLVAMSLIRLAVGVLPVTIMAIFFFGFNLWALGVAFAAFFVVLMFFAWSVGLLVSGILLRYGLGAENLVWSLMFCVQPLGAVYYPVTTLPTWLQPISWSLPPTYVFEGLRGVLIDHVVRWDLLAQGLAIDVFLFAAASAAFGLFLQSARRAGTLLQTGE</sequence>